<feature type="compositionally biased region" description="Basic and acidic residues" evidence="1">
    <location>
        <begin position="123"/>
        <end position="134"/>
    </location>
</feature>
<name>A0A8X6NQS7_NEPPI</name>
<evidence type="ECO:0000313" key="2">
    <source>
        <dbReference type="EMBL" id="GFT29338.1"/>
    </source>
</evidence>
<accession>A0A8X6NQS7</accession>
<keyword evidence="3" id="KW-1185">Reference proteome</keyword>
<comment type="caution">
    <text evidence="2">The sequence shown here is derived from an EMBL/GenBank/DDBJ whole genome shotgun (WGS) entry which is preliminary data.</text>
</comment>
<proteinExistence type="predicted"/>
<organism evidence="2 3">
    <name type="scientific">Nephila pilipes</name>
    <name type="common">Giant wood spider</name>
    <name type="synonym">Nephila maculata</name>
    <dbReference type="NCBI Taxonomy" id="299642"/>
    <lineage>
        <taxon>Eukaryota</taxon>
        <taxon>Metazoa</taxon>
        <taxon>Ecdysozoa</taxon>
        <taxon>Arthropoda</taxon>
        <taxon>Chelicerata</taxon>
        <taxon>Arachnida</taxon>
        <taxon>Araneae</taxon>
        <taxon>Araneomorphae</taxon>
        <taxon>Entelegynae</taxon>
        <taxon>Araneoidea</taxon>
        <taxon>Nephilidae</taxon>
        <taxon>Nephila</taxon>
    </lineage>
</organism>
<feature type="region of interest" description="Disordered" evidence="1">
    <location>
        <begin position="98"/>
        <end position="134"/>
    </location>
</feature>
<sequence>MSTLHSHPSEDLLHWRPTYPNSGMRVSSSFGVLPEIFFSGKENMSDIVDSIHYGVMFHKIPANLACVYLKGHLIGKARDWFDVIDQVRIYPRRERAEGVVETDGLNDERARAEQVEIEGSKGQGREKWENHEND</sequence>
<dbReference type="AlphaFoldDB" id="A0A8X6NQS7"/>
<protein>
    <submittedName>
        <fullName evidence="2">Uncharacterized protein</fullName>
    </submittedName>
</protein>
<evidence type="ECO:0000256" key="1">
    <source>
        <dbReference type="SAM" id="MobiDB-lite"/>
    </source>
</evidence>
<gene>
    <name evidence="2" type="ORF">NPIL_289111</name>
</gene>
<dbReference type="Proteomes" id="UP000887013">
    <property type="component" value="Unassembled WGS sequence"/>
</dbReference>
<evidence type="ECO:0000313" key="3">
    <source>
        <dbReference type="Proteomes" id="UP000887013"/>
    </source>
</evidence>
<dbReference type="EMBL" id="BMAW01107433">
    <property type="protein sequence ID" value="GFT29338.1"/>
    <property type="molecule type" value="Genomic_DNA"/>
</dbReference>
<reference evidence="2" key="1">
    <citation type="submission" date="2020-08" db="EMBL/GenBank/DDBJ databases">
        <title>Multicomponent nature underlies the extraordinary mechanical properties of spider dragline silk.</title>
        <authorList>
            <person name="Kono N."/>
            <person name="Nakamura H."/>
            <person name="Mori M."/>
            <person name="Yoshida Y."/>
            <person name="Ohtoshi R."/>
            <person name="Malay A.D."/>
            <person name="Moran D.A.P."/>
            <person name="Tomita M."/>
            <person name="Numata K."/>
            <person name="Arakawa K."/>
        </authorList>
    </citation>
    <scope>NUCLEOTIDE SEQUENCE</scope>
</reference>